<dbReference type="KEGG" id="hhz:NCTC10839_01011"/>
<dbReference type="EMBL" id="LS483458">
    <property type="protein sequence ID" value="SQH97116.1"/>
    <property type="molecule type" value="Genomic_DNA"/>
</dbReference>
<protein>
    <submittedName>
        <fullName evidence="2">Uncharacterized protein</fullName>
    </submittedName>
</protein>
<sequence>MEILKDLTKEHAVIAGIALVAGMAFNAMLQYEKMKKE</sequence>
<organism evidence="2 3">
    <name type="scientific">Haemophilus haemolyticus</name>
    <dbReference type="NCBI Taxonomy" id="726"/>
    <lineage>
        <taxon>Bacteria</taxon>
        <taxon>Pseudomonadati</taxon>
        <taxon>Pseudomonadota</taxon>
        <taxon>Gammaproteobacteria</taxon>
        <taxon>Pasteurellales</taxon>
        <taxon>Pasteurellaceae</taxon>
        <taxon>Haemophilus</taxon>
    </lineage>
</organism>
<evidence type="ECO:0000256" key="1">
    <source>
        <dbReference type="SAM" id="Phobius"/>
    </source>
</evidence>
<keyword evidence="1" id="KW-0472">Membrane</keyword>
<name>A0A2X4R553_HAEHA</name>
<reference evidence="2 3" key="1">
    <citation type="submission" date="2018-06" db="EMBL/GenBank/DDBJ databases">
        <authorList>
            <consortium name="Pathogen Informatics"/>
            <person name="Doyle S."/>
        </authorList>
    </citation>
    <scope>NUCLEOTIDE SEQUENCE [LARGE SCALE GENOMIC DNA]</scope>
    <source>
        <strain evidence="2 3">NCTC10839</strain>
    </source>
</reference>
<keyword evidence="1" id="KW-1133">Transmembrane helix</keyword>
<feature type="transmembrane region" description="Helical" evidence="1">
    <location>
        <begin position="12"/>
        <end position="29"/>
    </location>
</feature>
<keyword evidence="1" id="KW-0812">Transmembrane</keyword>
<accession>A0A2X4R553</accession>
<evidence type="ECO:0000313" key="2">
    <source>
        <dbReference type="EMBL" id="SQH97116.1"/>
    </source>
</evidence>
<proteinExistence type="predicted"/>
<dbReference type="Proteomes" id="UP000248808">
    <property type="component" value="Chromosome 1"/>
</dbReference>
<gene>
    <name evidence="2" type="ORF">NCTC10839_01011</name>
</gene>
<dbReference type="AlphaFoldDB" id="A0A2X4R553"/>
<evidence type="ECO:0000313" key="3">
    <source>
        <dbReference type="Proteomes" id="UP000248808"/>
    </source>
</evidence>